<dbReference type="EMBL" id="CAKOFQ010006708">
    <property type="protein sequence ID" value="CAH1963539.1"/>
    <property type="molecule type" value="Genomic_DNA"/>
</dbReference>
<feature type="region of interest" description="Disordered" evidence="1">
    <location>
        <begin position="1"/>
        <end position="29"/>
    </location>
</feature>
<evidence type="ECO:0000313" key="3">
    <source>
        <dbReference type="Proteomes" id="UP001152888"/>
    </source>
</evidence>
<gene>
    <name evidence="2" type="ORF">ACAOBT_LOCUS5252</name>
</gene>
<keyword evidence="3" id="KW-1185">Reference proteome</keyword>
<evidence type="ECO:0000313" key="2">
    <source>
        <dbReference type="EMBL" id="CAH1963539.1"/>
    </source>
</evidence>
<dbReference type="Proteomes" id="UP001152888">
    <property type="component" value="Unassembled WGS sequence"/>
</dbReference>
<comment type="caution">
    <text evidence="2">The sequence shown here is derived from an EMBL/GenBank/DDBJ whole genome shotgun (WGS) entry which is preliminary data.</text>
</comment>
<dbReference type="AlphaFoldDB" id="A0A9P0P071"/>
<organism evidence="2 3">
    <name type="scientific">Acanthoscelides obtectus</name>
    <name type="common">Bean weevil</name>
    <name type="synonym">Bruchus obtectus</name>
    <dbReference type="NCBI Taxonomy" id="200917"/>
    <lineage>
        <taxon>Eukaryota</taxon>
        <taxon>Metazoa</taxon>
        <taxon>Ecdysozoa</taxon>
        <taxon>Arthropoda</taxon>
        <taxon>Hexapoda</taxon>
        <taxon>Insecta</taxon>
        <taxon>Pterygota</taxon>
        <taxon>Neoptera</taxon>
        <taxon>Endopterygota</taxon>
        <taxon>Coleoptera</taxon>
        <taxon>Polyphaga</taxon>
        <taxon>Cucujiformia</taxon>
        <taxon>Chrysomeloidea</taxon>
        <taxon>Chrysomelidae</taxon>
        <taxon>Bruchinae</taxon>
        <taxon>Bruchini</taxon>
        <taxon>Acanthoscelides</taxon>
    </lineage>
</organism>
<reference evidence="2" key="1">
    <citation type="submission" date="2022-03" db="EMBL/GenBank/DDBJ databases">
        <authorList>
            <person name="Sayadi A."/>
        </authorList>
    </citation>
    <scope>NUCLEOTIDE SEQUENCE</scope>
</reference>
<feature type="compositionally biased region" description="Basic and acidic residues" evidence="1">
    <location>
        <begin position="1"/>
        <end position="11"/>
    </location>
</feature>
<sequence>MYVEDLVHGTDHQSSANLEEEGDQEGTPPNDVWHFFVQENSTPGVSNSTLTIRILEMVRDTKSLKFFTVKYQMGRELSKTHRTPMVECCFIYQKQRHKVIRHWSGDSHADGSTSSTKEASSSIAKLSENIIKLLYL</sequence>
<proteinExistence type="predicted"/>
<evidence type="ECO:0000256" key="1">
    <source>
        <dbReference type="SAM" id="MobiDB-lite"/>
    </source>
</evidence>
<name>A0A9P0P071_ACAOB</name>
<protein>
    <submittedName>
        <fullName evidence="2">Uncharacterized protein</fullName>
    </submittedName>
</protein>
<accession>A0A9P0P071</accession>